<dbReference type="Proteomes" id="UP001155241">
    <property type="component" value="Unassembled WGS sequence"/>
</dbReference>
<protein>
    <submittedName>
        <fullName evidence="1">Type II secretion system protein GspG</fullName>
    </submittedName>
</protein>
<dbReference type="InterPro" id="IPR045584">
    <property type="entry name" value="Pilin-like"/>
</dbReference>
<organism evidence="1 2">
    <name type="scientific">Aeoliella straminimaris</name>
    <dbReference type="NCBI Taxonomy" id="2954799"/>
    <lineage>
        <taxon>Bacteria</taxon>
        <taxon>Pseudomonadati</taxon>
        <taxon>Planctomycetota</taxon>
        <taxon>Planctomycetia</taxon>
        <taxon>Pirellulales</taxon>
        <taxon>Lacipirellulaceae</taxon>
        <taxon>Aeoliella</taxon>
    </lineage>
</organism>
<dbReference type="AlphaFoldDB" id="A0A9X2FBI3"/>
<proteinExistence type="predicted"/>
<reference evidence="1" key="1">
    <citation type="submission" date="2022-06" db="EMBL/GenBank/DDBJ databases">
        <title>Aeoliella straminimaris, a novel planctomycete from sediments.</title>
        <authorList>
            <person name="Vitorino I.R."/>
            <person name="Lage O.M."/>
        </authorList>
    </citation>
    <scope>NUCLEOTIDE SEQUENCE</scope>
    <source>
        <strain evidence="1">ICT_H6.2</strain>
    </source>
</reference>
<accession>A0A9X2FBI3</accession>
<dbReference type="EMBL" id="JAMXLR010000051">
    <property type="protein sequence ID" value="MCO6045128.1"/>
    <property type="molecule type" value="Genomic_DNA"/>
</dbReference>
<dbReference type="Gene3D" id="3.30.700.10">
    <property type="entry name" value="Glycoprotein, Type 4 Pilin"/>
    <property type="match status" value="1"/>
</dbReference>
<gene>
    <name evidence="1" type="ORF">NG895_14550</name>
</gene>
<evidence type="ECO:0000313" key="1">
    <source>
        <dbReference type="EMBL" id="MCO6045128.1"/>
    </source>
</evidence>
<dbReference type="RefSeq" id="WP_252853238.1">
    <property type="nucleotide sequence ID" value="NZ_JAMXLR010000051.1"/>
</dbReference>
<sequence>MSTLIACCCCSLLAAEPPKITVSKETTYITKPLTEDGLPDYRRAWLERLRKRKVPASENGAVDYWQTVGLAMVDEKYRQAFCDELGMPTPPEGGVLETVSGDKTTRAIAIWYLQQTGVDVDEESFAQYEAAHPNAALAAQLWPDDLETFVATNRSFAAHQVPPLVEWKTRNTAKLDRIVAAMEQPNWYAPPPSLCVAVDEDPTMMGLGTMDQRSVANCLAMRAQIALGQGDLTLAVRDLVAIHRLSNIQPPDLYLDLVLFNAARILSAAPVELQLVSRSDATDRQLSQLQQLHALDVPPSRLPGVLRAGERLYGLNYSLALLQRHEEVLQTLGYFCDDPAAVQRTRDLLELPLDANRFLRGVNRDFEKQIAIAEKSNVRQRLAEIESMNKDLSDELVATTPLQELSLQQRADALLELLWLIQGSSFDTMIQGEARHATHDQLMHLAMALGRYRLANGEYPESLEAVVPRYAARIPVDAYGNESFGYRKTDNGFLLYSYGLNGVDDRGSHNDMNILSGYTAAAYSDQVRELLGDDLPGPGLLEGYVPVSADDVAIRVPLIEVPLPGDGE</sequence>
<comment type="caution">
    <text evidence="1">The sequence shown here is derived from an EMBL/GenBank/DDBJ whole genome shotgun (WGS) entry which is preliminary data.</text>
</comment>
<keyword evidence="2" id="KW-1185">Reference proteome</keyword>
<evidence type="ECO:0000313" key="2">
    <source>
        <dbReference type="Proteomes" id="UP001155241"/>
    </source>
</evidence>
<dbReference type="SUPFAM" id="SSF54523">
    <property type="entry name" value="Pili subunits"/>
    <property type="match status" value="1"/>
</dbReference>
<name>A0A9X2FBI3_9BACT</name>